<dbReference type="Gene3D" id="1.10.10.10">
    <property type="entry name" value="Winged helix-like DNA-binding domain superfamily/Winged helix DNA-binding domain"/>
    <property type="match status" value="1"/>
</dbReference>
<dbReference type="SUPFAM" id="SSF88946">
    <property type="entry name" value="Sigma2 domain of RNA polymerase sigma factors"/>
    <property type="match status" value="1"/>
</dbReference>
<dbReference type="InterPro" id="IPR013324">
    <property type="entry name" value="RNA_pol_sigma_r3/r4-like"/>
</dbReference>
<evidence type="ECO:0000313" key="4">
    <source>
        <dbReference type="EMBL" id="MEN2767843.1"/>
    </source>
</evidence>
<dbReference type="InterPro" id="IPR007627">
    <property type="entry name" value="RNA_pol_sigma70_r2"/>
</dbReference>
<dbReference type="PANTHER" id="PTHR30173:SF36">
    <property type="entry name" value="ECF RNA POLYMERASE SIGMA FACTOR SIGJ"/>
    <property type="match status" value="1"/>
</dbReference>
<dbReference type="Gene3D" id="3.10.450.50">
    <property type="match status" value="1"/>
</dbReference>
<name>A0ABU9XHS3_9BACI</name>
<feature type="domain" description="RNA polymerase sigma-70 region 2" evidence="2">
    <location>
        <begin position="6"/>
        <end position="70"/>
    </location>
</feature>
<proteinExistence type="predicted"/>
<dbReference type="NCBIfam" id="TIGR02937">
    <property type="entry name" value="sigma70-ECF"/>
    <property type="match status" value="1"/>
</dbReference>
<comment type="subunit">
    <text evidence="1">Interacts transiently with the RNA polymerase catalytic core formed by RpoA, RpoB, RpoC and RpoZ (2 alpha, 1 beta, 1 beta' and 1 omega subunit) to form the RNA polymerase holoenzyme that can initiate transcription.</text>
</comment>
<dbReference type="EMBL" id="JBDIML010000003">
    <property type="protein sequence ID" value="MEN2767843.1"/>
    <property type="molecule type" value="Genomic_DNA"/>
</dbReference>
<feature type="domain" description="RNA polymerase sigma factor 70 region 4 type 2" evidence="3">
    <location>
        <begin position="105"/>
        <end position="156"/>
    </location>
</feature>
<gene>
    <name evidence="4" type="primary">sigJ</name>
    <name evidence="4" type="ORF">ABC228_11635</name>
</gene>
<reference evidence="4 5" key="1">
    <citation type="submission" date="2024-05" db="EMBL/GenBank/DDBJ databases">
        <authorList>
            <person name="Haq I."/>
            <person name="Ullah Z."/>
            <person name="Ahmad R."/>
            <person name="Li M."/>
            <person name="Tong Y."/>
        </authorList>
    </citation>
    <scope>NUCLEOTIDE SEQUENCE [LARGE SCALE GENOMIC DNA]</scope>
    <source>
        <strain evidence="4 5">16A2E</strain>
    </source>
</reference>
<dbReference type="SUPFAM" id="SSF88659">
    <property type="entry name" value="Sigma3 and sigma4 domains of RNA polymerase sigma factors"/>
    <property type="match status" value="1"/>
</dbReference>
<dbReference type="InterPro" id="IPR013325">
    <property type="entry name" value="RNA_pol_sigma_r2"/>
</dbReference>
<dbReference type="PANTHER" id="PTHR30173">
    <property type="entry name" value="SIGMA 19 FACTOR"/>
    <property type="match status" value="1"/>
</dbReference>
<comment type="caution">
    <text evidence="4">The sequence shown here is derived from an EMBL/GenBank/DDBJ whole genome shotgun (WGS) entry which is preliminary data.</text>
</comment>
<dbReference type="InterPro" id="IPR032710">
    <property type="entry name" value="NTF2-like_dom_sf"/>
</dbReference>
<organism evidence="4 5">
    <name type="scientific">Ornithinibacillus xuwenensis</name>
    <dbReference type="NCBI Taxonomy" id="3144668"/>
    <lineage>
        <taxon>Bacteria</taxon>
        <taxon>Bacillati</taxon>
        <taxon>Bacillota</taxon>
        <taxon>Bacilli</taxon>
        <taxon>Bacillales</taxon>
        <taxon>Bacillaceae</taxon>
        <taxon>Ornithinibacillus</taxon>
    </lineage>
</organism>
<evidence type="ECO:0000256" key="1">
    <source>
        <dbReference type="ARBA" id="ARBA00011344"/>
    </source>
</evidence>
<dbReference type="NCBIfam" id="NF007214">
    <property type="entry name" value="PRK09636.1"/>
    <property type="match status" value="1"/>
</dbReference>
<dbReference type="RefSeq" id="WP_345825309.1">
    <property type="nucleotide sequence ID" value="NZ_JBDIML010000003.1"/>
</dbReference>
<dbReference type="InterPro" id="IPR036388">
    <property type="entry name" value="WH-like_DNA-bd_sf"/>
</dbReference>
<dbReference type="InterPro" id="IPR013249">
    <property type="entry name" value="RNA_pol_sigma70_r4_t2"/>
</dbReference>
<dbReference type="SUPFAM" id="SSF54427">
    <property type="entry name" value="NTF2-like"/>
    <property type="match status" value="1"/>
</dbReference>
<protein>
    <submittedName>
        <fullName evidence="4">RNA polymerase sigma factor SigJ</fullName>
    </submittedName>
</protein>
<dbReference type="Pfam" id="PF08281">
    <property type="entry name" value="Sigma70_r4_2"/>
    <property type="match status" value="1"/>
</dbReference>
<dbReference type="InterPro" id="IPR052704">
    <property type="entry name" value="ECF_Sigma-70_Domain"/>
</dbReference>
<dbReference type="Gene3D" id="1.10.1740.10">
    <property type="match status" value="1"/>
</dbReference>
<dbReference type="Proteomes" id="UP001444625">
    <property type="component" value="Unassembled WGS sequence"/>
</dbReference>
<accession>A0ABU9XHS3</accession>
<dbReference type="InterPro" id="IPR014284">
    <property type="entry name" value="RNA_pol_sigma-70_dom"/>
</dbReference>
<evidence type="ECO:0000313" key="5">
    <source>
        <dbReference type="Proteomes" id="UP001444625"/>
    </source>
</evidence>
<evidence type="ECO:0000259" key="3">
    <source>
        <dbReference type="Pfam" id="PF08281"/>
    </source>
</evidence>
<evidence type="ECO:0000259" key="2">
    <source>
        <dbReference type="Pfam" id="PF04542"/>
    </source>
</evidence>
<sequence>MEIKVMYQEYRPLLFTLAYQLMGTTVDAEDAVQDVFVKLHSVEVDRLEEPKSYLCKMVTNRCLDHLKSAKNKREQYVGPWLPEPICTSNEDVMDIIIKNDLLSYAILVLMEKLTLVERSIFVLKEALRFDYKTIASIVEKSEVNCRKIYSRAYEKLQIQKEDKTLDVPANSEWFQAFIHALEAGDIEQLLPLLSEDVTVFSDGGGKVPAAIYPIHSPMNVIRFLVGLMRKLPQFGEDVAVEFMTLNKQDAIVISTAKEILVAAIVEFRGNVIENIFFVRNPDKLQSIR</sequence>
<dbReference type="Pfam" id="PF04542">
    <property type="entry name" value="Sigma70_r2"/>
    <property type="match status" value="1"/>
</dbReference>
<keyword evidence="5" id="KW-1185">Reference proteome</keyword>